<evidence type="ECO:0000313" key="2">
    <source>
        <dbReference type="Proteomes" id="UP001165960"/>
    </source>
</evidence>
<proteinExistence type="predicted"/>
<keyword evidence="2" id="KW-1185">Reference proteome</keyword>
<dbReference type="Proteomes" id="UP001165960">
    <property type="component" value="Unassembled WGS sequence"/>
</dbReference>
<protein>
    <submittedName>
        <fullName evidence="1">Mitochondrial metallopeptidase</fullName>
    </submittedName>
</protein>
<gene>
    <name evidence="1" type="primary">PGP1</name>
    <name evidence="1" type="ORF">DSO57_1018995</name>
</gene>
<comment type="caution">
    <text evidence="1">The sequence shown here is derived from an EMBL/GenBank/DDBJ whole genome shotgun (WGS) entry which is preliminary data.</text>
</comment>
<reference evidence="1" key="1">
    <citation type="submission" date="2022-04" db="EMBL/GenBank/DDBJ databases">
        <title>Genome of the entomopathogenic fungus Entomophthora muscae.</title>
        <authorList>
            <person name="Elya C."/>
            <person name="Lovett B.R."/>
            <person name="Lee E."/>
            <person name="Macias A.M."/>
            <person name="Hajek A.E."/>
            <person name="De Bivort B.L."/>
            <person name="Kasson M.T."/>
            <person name="De Fine Licht H.H."/>
            <person name="Stajich J.E."/>
        </authorList>
    </citation>
    <scope>NUCLEOTIDE SEQUENCE</scope>
    <source>
        <strain evidence="1">Berkeley</strain>
    </source>
</reference>
<accession>A0ACC2RIQ7</accession>
<name>A0ACC2RIQ7_9FUNG</name>
<dbReference type="EMBL" id="QTSX02007184">
    <property type="protein sequence ID" value="KAJ9049966.1"/>
    <property type="molecule type" value="Genomic_DNA"/>
</dbReference>
<organism evidence="1 2">
    <name type="scientific">Entomophthora muscae</name>
    <dbReference type="NCBI Taxonomy" id="34485"/>
    <lineage>
        <taxon>Eukaryota</taxon>
        <taxon>Fungi</taxon>
        <taxon>Fungi incertae sedis</taxon>
        <taxon>Zoopagomycota</taxon>
        <taxon>Entomophthoromycotina</taxon>
        <taxon>Entomophthoromycetes</taxon>
        <taxon>Entomophthorales</taxon>
        <taxon>Entomophthoraceae</taxon>
        <taxon>Entomophthora</taxon>
    </lineage>
</organism>
<evidence type="ECO:0000313" key="1">
    <source>
        <dbReference type="EMBL" id="KAJ9049966.1"/>
    </source>
</evidence>
<sequence>MAIVSQELSLYNMSIWENILFGACTGQSPSQDQVQAAAKKANIHNFILTLPQGYATRVGSKGSQLSGGQKQHIAIACALVWNPTILLLDEATLALDADSERVVQGALDAARSSHTH</sequence>